<dbReference type="EMBL" id="VSRR010000902">
    <property type="protein sequence ID" value="MPC20721.1"/>
    <property type="molecule type" value="Genomic_DNA"/>
</dbReference>
<dbReference type="Proteomes" id="UP000324222">
    <property type="component" value="Unassembled WGS sequence"/>
</dbReference>
<evidence type="ECO:0000313" key="1">
    <source>
        <dbReference type="EMBL" id="MPC20721.1"/>
    </source>
</evidence>
<evidence type="ECO:0000313" key="2">
    <source>
        <dbReference type="Proteomes" id="UP000324222"/>
    </source>
</evidence>
<protein>
    <submittedName>
        <fullName evidence="1">Uncharacterized protein</fullName>
    </submittedName>
</protein>
<keyword evidence="2" id="KW-1185">Reference proteome</keyword>
<reference evidence="1 2" key="1">
    <citation type="submission" date="2019-05" db="EMBL/GenBank/DDBJ databases">
        <title>Another draft genome of Portunus trituberculatus and its Hox gene families provides insights of decapod evolution.</title>
        <authorList>
            <person name="Jeong J.-H."/>
            <person name="Song I."/>
            <person name="Kim S."/>
            <person name="Choi T."/>
            <person name="Kim D."/>
            <person name="Ryu S."/>
            <person name="Kim W."/>
        </authorList>
    </citation>
    <scope>NUCLEOTIDE SEQUENCE [LARGE SCALE GENOMIC DNA]</scope>
    <source>
        <tissue evidence="1">Muscle</tissue>
    </source>
</reference>
<organism evidence="1 2">
    <name type="scientific">Portunus trituberculatus</name>
    <name type="common">Swimming crab</name>
    <name type="synonym">Neptunus trituberculatus</name>
    <dbReference type="NCBI Taxonomy" id="210409"/>
    <lineage>
        <taxon>Eukaryota</taxon>
        <taxon>Metazoa</taxon>
        <taxon>Ecdysozoa</taxon>
        <taxon>Arthropoda</taxon>
        <taxon>Crustacea</taxon>
        <taxon>Multicrustacea</taxon>
        <taxon>Malacostraca</taxon>
        <taxon>Eumalacostraca</taxon>
        <taxon>Eucarida</taxon>
        <taxon>Decapoda</taxon>
        <taxon>Pleocyemata</taxon>
        <taxon>Brachyura</taxon>
        <taxon>Eubrachyura</taxon>
        <taxon>Portunoidea</taxon>
        <taxon>Portunidae</taxon>
        <taxon>Portuninae</taxon>
        <taxon>Portunus</taxon>
    </lineage>
</organism>
<proteinExistence type="predicted"/>
<name>A0A5B7DGW0_PORTR</name>
<sequence>MSGRVISPIAKKETLQRRHRPLMMARRARRERRRTGKLEKGDTTAACHLLPRRVICSQPSLVSIAFYHETRRYFCSHSQPSLPL</sequence>
<accession>A0A5B7DGW0</accession>
<dbReference type="AlphaFoldDB" id="A0A5B7DGW0"/>
<comment type="caution">
    <text evidence="1">The sequence shown here is derived from an EMBL/GenBank/DDBJ whole genome shotgun (WGS) entry which is preliminary data.</text>
</comment>
<gene>
    <name evidence="1" type="ORF">E2C01_013675</name>
</gene>